<dbReference type="RefSeq" id="WP_091266272.1">
    <property type="nucleotide sequence ID" value="NZ_FNFK01000015.1"/>
</dbReference>
<dbReference type="InterPro" id="IPR019642">
    <property type="entry name" value="DUF2507"/>
</dbReference>
<evidence type="ECO:0008006" key="3">
    <source>
        <dbReference type="Google" id="ProtNLM"/>
    </source>
</evidence>
<dbReference type="Proteomes" id="UP000199433">
    <property type="component" value="Unassembled WGS sequence"/>
</dbReference>
<keyword evidence="2" id="KW-1185">Reference proteome</keyword>
<dbReference type="AlphaFoldDB" id="A0A1G8ZKJ0"/>
<protein>
    <recommendedName>
        <fullName evidence="3">Hydrocarbon binding protein</fullName>
    </recommendedName>
</protein>
<evidence type="ECO:0000313" key="1">
    <source>
        <dbReference type="EMBL" id="SDK15548.1"/>
    </source>
</evidence>
<dbReference type="EMBL" id="FNFK01000015">
    <property type="protein sequence ID" value="SDK15548.1"/>
    <property type="molecule type" value="Genomic_DNA"/>
</dbReference>
<dbReference type="Pfam" id="PF10702">
    <property type="entry name" value="DUF2507"/>
    <property type="match status" value="1"/>
</dbReference>
<proteinExistence type="predicted"/>
<dbReference type="SUPFAM" id="SSF111126">
    <property type="entry name" value="Ligand-binding domain in the NO signalling and Golgi transport"/>
    <property type="match status" value="1"/>
</dbReference>
<gene>
    <name evidence="1" type="ORF">SAMN04488098_10158</name>
</gene>
<sequence length="141" mass="15973">MTSNTNLHPPHQGILLLRDSLLPNLLKEDQSDILYWAGKELARSHTFTSLEDIISAVKEASFGTLTLLEQKKSSYLFQLHGEIVHLRLSEHTDADFSLETGFLAQAIQTYTETYTEGSFNIVRKKKVVEIILQADRKEAVD</sequence>
<name>A0A1G8ZKJ0_9LACT</name>
<dbReference type="InterPro" id="IPR024096">
    <property type="entry name" value="NO_sig/Golgi_transp_ligand-bd"/>
</dbReference>
<dbReference type="OrthoDB" id="2965348at2"/>
<organism evidence="1 2">
    <name type="scientific">Alkalibacterium thalassium</name>
    <dbReference type="NCBI Taxonomy" id="426701"/>
    <lineage>
        <taxon>Bacteria</taxon>
        <taxon>Bacillati</taxon>
        <taxon>Bacillota</taxon>
        <taxon>Bacilli</taxon>
        <taxon>Lactobacillales</taxon>
        <taxon>Carnobacteriaceae</taxon>
        <taxon>Alkalibacterium</taxon>
    </lineage>
</organism>
<evidence type="ECO:0000313" key="2">
    <source>
        <dbReference type="Proteomes" id="UP000199433"/>
    </source>
</evidence>
<accession>A0A1G8ZKJ0</accession>
<reference evidence="2" key="1">
    <citation type="submission" date="2016-10" db="EMBL/GenBank/DDBJ databases">
        <authorList>
            <person name="Varghese N."/>
            <person name="Submissions S."/>
        </authorList>
    </citation>
    <scope>NUCLEOTIDE SEQUENCE [LARGE SCALE GENOMIC DNA]</scope>
    <source>
        <strain evidence="2">DSM 19181</strain>
    </source>
</reference>
<dbReference type="STRING" id="426701.SAMN04488098_10158"/>
<dbReference type="Gene3D" id="3.30.1380.20">
    <property type="entry name" value="Trafficking protein particle complex subunit 3"/>
    <property type="match status" value="1"/>
</dbReference>